<reference evidence="9 10" key="1">
    <citation type="journal article" date="2020" name="bioRxiv">
        <title>Sequence and annotation of 42 cannabis genomes reveals extensive copy number variation in cannabinoid synthesis and pathogen resistance genes.</title>
        <authorList>
            <person name="Mckernan K.J."/>
            <person name="Helbert Y."/>
            <person name="Kane L.T."/>
            <person name="Ebling H."/>
            <person name="Zhang L."/>
            <person name="Liu B."/>
            <person name="Eaton Z."/>
            <person name="Mclaughlin S."/>
            <person name="Kingan S."/>
            <person name="Baybayan P."/>
            <person name="Concepcion G."/>
            <person name="Jordan M."/>
            <person name="Riva A."/>
            <person name="Barbazuk W."/>
            <person name="Harkins T."/>
        </authorList>
    </citation>
    <scope>NUCLEOTIDE SEQUENCE [LARGE SCALE GENOMIC DNA]</scope>
    <source>
        <strain evidence="10">cv. Jamaican Lion 4</strain>
        <tissue evidence="9">Leaf</tissue>
    </source>
</reference>
<gene>
    <name evidence="9" type="ORF">F8388_012556</name>
</gene>
<keyword evidence="4" id="KW-0611">Plant defense</keyword>
<comment type="subcellular location">
    <subcellularLocation>
        <location evidence="1">Membrane</location>
        <topology evidence="1">Multi-pass membrane protein</topology>
    </subcellularLocation>
</comment>
<comment type="caution">
    <text evidence="9">The sequence shown here is derived from an EMBL/GenBank/DDBJ whole genome shotgun (WGS) entry which is preliminary data.</text>
</comment>
<evidence type="ECO:0000256" key="2">
    <source>
        <dbReference type="ARBA" id="ARBA00006574"/>
    </source>
</evidence>
<keyword evidence="7" id="KW-0568">Pathogenesis-related protein</keyword>
<dbReference type="PANTHER" id="PTHR31942:SF82">
    <property type="entry name" value="MLO PROTEIN HOMOLOG 1"/>
    <property type="match status" value="1"/>
</dbReference>
<sequence length="185" mass="20769">MSSAIACWPSSNSSLCGTSKSKEELGLTEPLETPLGLGWKLVLLLPRSVLSEEIVGELPFSTMRGTWSLRHPLNELVLRTKLLLPLYRPFNLYNSEFHVQVFPLLPREFNCFISLHNSISATMVLCSLHVSRARLDLENGKVPLITYTGVHQLHIFIFVLAVFHVLYSVITIALGKAKIFILILL</sequence>
<dbReference type="Proteomes" id="UP000525078">
    <property type="component" value="Unassembled WGS sequence"/>
</dbReference>
<protein>
    <submittedName>
        <fullName evidence="9">Uncharacterized protein</fullName>
    </submittedName>
</protein>
<name>A0A7J6DTR0_CANSA</name>
<organism evidence="9 10">
    <name type="scientific">Cannabis sativa</name>
    <name type="common">Hemp</name>
    <name type="synonym">Marijuana</name>
    <dbReference type="NCBI Taxonomy" id="3483"/>
    <lineage>
        <taxon>Eukaryota</taxon>
        <taxon>Viridiplantae</taxon>
        <taxon>Streptophyta</taxon>
        <taxon>Embryophyta</taxon>
        <taxon>Tracheophyta</taxon>
        <taxon>Spermatophyta</taxon>
        <taxon>Magnoliopsida</taxon>
        <taxon>eudicotyledons</taxon>
        <taxon>Gunneridae</taxon>
        <taxon>Pentapetalae</taxon>
        <taxon>rosids</taxon>
        <taxon>fabids</taxon>
        <taxon>Rosales</taxon>
        <taxon>Cannabaceae</taxon>
        <taxon>Cannabis</taxon>
    </lineage>
</organism>
<evidence type="ECO:0000256" key="4">
    <source>
        <dbReference type="ARBA" id="ARBA00022821"/>
    </source>
</evidence>
<accession>A0A7J6DTR0</accession>
<evidence type="ECO:0000256" key="1">
    <source>
        <dbReference type="ARBA" id="ARBA00004141"/>
    </source>
</evidence>
<evidence type="ECO:0000256" key="3">
    <source>
        <dbReference type="ARBA" id="ARBA00022692"/>
    </source>
</evidence>
<dbReference type="AlphaFoldDB" id="A0A7J6DTR0"/>
<dbReference type="EMBL" id="JAATIP010000396">
    <property type="protein sequence ID" value="KAF4349386.1"/>
    <property type="molecule type" value="Genomic_DNA"/>
</dbReference>
<dbReference type="GO" id="GO:0006952">
    <property type="term" value="P:defense response"/>
    <property type="evidence" value="ECO:0007669"/>
    <property type="project" value="UniProtKB-KW"/>
</dbReference>
<proteinExistence type="inferred from homology"/>
<evidence type="ECO:0000256" key="7">
    <source>
        <dbReference type="ARBA" id="ARBA00023265"/>
    </source>
</evidence>
<evidence type="ECO:0000313" key="10">
    <source>
        <dbReference type="Proteomes" id="UP000525078"/>
    </source>
</evidence>
<keyword evidence="3 8" id="KW-0812">Transmembrane</keyword>
<evidence type="ECO:0000256" key="6">
    <source>
        <dbReference type="ARBA" id="ARBA00023136"/>
    </source>
</evidence>
<evidence type="ECO:0000256" key="8">
    <source>
        <dbReference type="SAM" id="Phobius"/>
    </source>
</evidence>
<feature type="transmembrane region" description="Helical" evidence="8">
    <location>
        <begin position="153"/>
        <end position="175"/>
    </location>
</feature>
<keyword evidence="5 8" id="KW-1133">Transmembrane helix</keyword>
<evidence type="ECO:0000313" key="9">
    <source>
        <dbReference type="EMBL" id="KAF4349386.1"/>
    </source>
</evidence>
<dbReference type="GO" id="GO:0016020">
    <property type="term" value="C:membrane"/>
    <property type="evidence" value="ECO:0007669"/>
    <property type="project" value="UniProtKB-SubCell"/>
</dbReference>
<dbReference type="PANTHER" id="PTHR31942">
    <property type="entry name" value="MLO-LIKE PROTEIN 1"/>
    <property type="match status" value="1"/>
</dbReference>
<dbReference type="InterPro" id="IPR004326">
    <property type="entry name" value="Mlo"/>
</dbReference>
<keyword evidence="6 8" id="KW-0472">Membrane</keyword>
<comment type="similarity">
    <text evidence="2">Belongs to the MLO family.</text>
</comment>
<dbReference type="Pfam" id="PF03094">
    <property type="entry name" value="Mlo"/>
    <property type="match status" value="1"/>
</dbReference>
<evidence type="ECO:0000256" key="5">
    <source>
        <dbReference type="ARBA" id="ARBA00022989"/>
    </source>
</evidence>